<name>A0A2T4IQ85_9HYPH</name>
<reference evidence="1 2" key="1">
    <citation type="submission" date="2018-03" db="EMBL/GenBank/DDBJ databases">
        <title>Genome sequence of the symbiotic type strain Mesorhizobium helmanticense CSLC115NT isolated from Lotus corniculatus nodules.</title>
        <authorList>
            <person name="Sannazzaro A.I."/>
            <person name="Torres Tejerizo G.A."/>
            <person name="Dip D."/>
            <person name="Caballero M."/>
            <person name="Pistorio M."/>
            <person name="Estrella M.J."/>
        </authorList>
    </citation>
    <scope>NUCLEOTIDE SEQUENCE [LARGE SCALE GENOMIC DNA]</scope>
    <source>
        <strain evidence="1 2">CSLC115N</strain>
    </source>
</reference>
<organism evidence="1 2">
    <name type="scientific">Mesorhizobium helmanticense</name>
    <dbReference type="NCBI Taxonomy" id="1776423"/>
    <lineage>
        <taxon>Bacteria</taxon>
        <taxon>Pseudomonadati</taxon>
        <taxon>Pseudomonadota</taxon>
        <taxon>Alphaproteobacteria</taxon>
        <taxon>Hyphomicrobiales</taxon>
        <taxon>Phyllobacteriaceae</taxon>
        <taxon>Mesorhizobium</taxon>
    </lineage>
</organism>
<dbReference type="EMBL" id="PZJX01000045">
    <property type="protein sequence ID" value="PTE07775.1"/>
    <property type="molecule type" value="Genomic_DNA"/>
</dbReference>
<dbReference type="Proteomes" id="UP000240259">
    <property type="component" value="Unassembled WGS sequence"/>
</dbReference>
<keyword evidence="2" id="KW-1185">Reference proteome</keyword>
<gene>
    <name evidence="1" type="ORF">C9427_24230</name>
</gene>
<dbReference type="AlphaFoldDB" id="A0A2T4IQ85"/>
<dbReference type="RefSeq" id="WP_107651594.1">
    <property type="nucleotide sequence ID" value="NZ_PZJX01000045.1"/>
</dbReference>
<proteinExistence type="predicted"/>
<protein>
    <submittedName>
        <fullName evidence="1">Uncharacterized protein</fullName>
    </submittedName>
</protein>
<comment type="caution">
    <text evidence="1">The sequence shown here is derived from an EMBL/GenBank/DDBJ whole genome shotgun (WGS) entry which is preliminary data.</text>
</comment>
<accession>A0A2T4IQ85</accession>
<dbReference type="OrthoDB" id="7861209at2"/>
<sequence length="130" mass="14749">MEEKNNLDFDALIAFIRKEIDGYDYPALVNDRTDLVGVPLAEDVVLADLARFRAALVKPYWIDVDRRDTIADLESETPVVERCTVVTDDRDGYLLAYEPHKQEFLLVYRTGDRHVSIGVRGDAVGCYLAI</sequence>
<evidence type="ECO:0000313" key="2">
    <source>
        <dbReference type="Proteomes" id="UP000240259"/>
    </source>
</evidence>
<evidence type="ECO:0000313" key="1">
    <source>
        <dbReference type="EMBL" id="PTE07775.1"/>
    </source>
</evidence>